<keyword evidence="2" id="KW-1185">Reference proteome</keyword>
<accession>A0ABN9PQB0</accession>
<evidence type="ECO:0000313" key="1">
    <source>
        <dbReference type="EMBL" id="CAK0795309.1"/>
    </source>
</evidence>
<reference evidence="1" key="1">
    <citation type="submission" date="2023-10" db="EMBL/GenBank/DDBJ databases">
        <authorList>
            <person name="Chen Y."/>
            <person name="Shah S."/>
            <person name="Dougan E. K."/>
            <person name="Thang M."/>
            <person name="Chan C."/>
        </authorList>
    </citation>
    <scope>NUCLEOTIDE SEQUENCE [LARGE SCALE GENOMIC DNA]</scope>
</reference>
<protein>
    <submittedName>
        <fullName evidence="1">Uncharacterized protein</fullName>
    </submittedName>
</protein>
<name>A0ABN9PQB0_9DINO</name>
<dbReference type="EMBL" id="CAUYUJ010001314">
    <property type="protein sequence ID" value="CAK0795309.1"/>
    <property type="molecule type" value="Genomic_DNA"/>
</dbReference>
<comment type="caution">
    <text evidence="1">The sequence shown here is derived from an EMBL/GenBank/DDBJ whole genome shotgun (WGS) entry which is preliminary data.</text>
</comment>
<gene>
    <name evidence="1" type="ORF">PCOR1329_LOCUS5022</name>
</gene>
<proteinExistence type="predicted"/>
<evidence type="ECO:0000313" key="2">
    <source>
        <dbReference type="Proteomes" id="UP001189429"/>
    </source>
</evidence>
<organism evidence="1 2">
    <name type="scientific">Prorocentrum cordatum</name>
    <dbReference type="NCBI Taxonomy" id="2364126"/>
    <lineage>
        <taxon>Eukaryota</taxon>
        <taxon>Sar</taxon>
        <taxon>Alveolata</taxon>
        <taxon>Dinophyceae</taxon>
        <taxon>Prorocentrales</taxon>
        <taxon>Prorocentraceae</taxon>
        <taxon>Prorocentrum</taxon>
    </lineage>
</organism>
<dbReference type="Proteomes" id="UP001189429">
    <property type="component" value="Unassembled WGS sequence"/>
</dbReference>
<sequence length="550" mass="62217">MQVRGLGGRGDWGARMGLCRDGLMECLRSGHKREMLLTELDKEVEEAYEKRNLAEMHRLRIQYQRNGAAQAGVSTVATNYDGTNAFAATNRALLRAVAFRQAHEHDQRFAMAAIDHSTLTLEAADGTVEAESATGAQMGFTLCPRQFNDAYNLYVTKWWEQGRTDPDQTIHDTINPVAGNTHDLALNTFMDDITYVQTIPPAATAGQYMVTVSATKTGGQVELRDQLRSLQRLTLQNSNEIRNFLHVTGEFWLTPLEPEWVQAPMETGREYGRKVKQLGKGHGLGPPHGQVAASLVEEIVAVLDTEEQQLDASLLHVRQLLKEFMSQLDEPWGPIFITEVFLQCKIQEACNKTGEDVEMDIKQCKAKLIYTINTAPSFRAVLYDQKLEQEQYDKIAGFKGDIFKQALGHALAHLGATKSRSGGPKTGLERAVEAQLNRRQYDELDNIYTRWTKGPHGYAYDEAFFDGDLQTEPMLEPQMEIKERQSRLREECEKKVGKEVFHKAFEFLLDARQRGVDEKFVKKGLENIMGRENYRNLGLSIDQLVVQRLM</sequence>